<organism evidence="1">
    <name type="scientific">bioreactor metagenome</name>
    <dbReference type="NCBI Taxonomy" id="1076179"/>
    <lineage>
        <taxon>unclassified sequences</taxon>
        <taxon>metagenomes</taxon>
        <taxon>ecological metagenomes</taxon>
    </lineage>
</organism>
<sequence>MVLQQNGIAKEEACTLVAGQMHHEIRKNADRLKSVAHFPFLYPIFRVLCRRVMKNTYPDIGWDVAWLKDDNETVCFDCRACVYLATTTKFDCPELCQYFCQNDTIVYSALSPAVKFVRTQTLAAGGDRCDFCFLNGKKVMPFK</sequence>
<proteinExistence type="predicted"/>
<dbReference type="InterPro" id="IPR026002">
    <property type="entry name" value="ATC_hydrolase-like"/>
</dbReference>
<dbReference type="Pfam" id="PF14196">
    <property type="entry name" value="ATC_hydrolase"/>
    <property type="match status" value="1"/>
</dbReference>
<gene>
    <name evidence="1" type="ORF">SDC9_149652</name>
</gene>
<comment type="caution">
    <text evidence="1">The sequence shown here is derived from an EMBL/GenBank/DDBJ whole genome shotgun (WGS) entry which is preliminary data.</text>
</comment>
<reference evidence="1" key="1">
    <citation type="submission" date="2019-08" db="EMBL/GenBank/DDBJ databases">
        <authorList>
            <person name="Kucharzyk K."/>
            <person name="Murdoch R.W."/>
            <person name="Higgins S."/>
            <person name="Loffler F."/>
        </authorList>
    </citation>
    <scope>NUCLEOTIDE SEQUENCE</scope>
</reference>
<protein>
    <recommendedName>
        <fullName evidence="2">L-2-amino-thiazoline-4-carboxylic acid hydrolase</fullName>
    </recommendedName>
</protein>
<dbReference type="AlphaFoldDB" id="A0A645ELW8"/>
<evidence type="ECO:0008006" key="2">
    <source>
        <dbReference type="Google" id="ProtNLM"/>
    </source>
</evidence>
<accession>A0A645ELW8</accession>
<evidence type="ECO:0000313" key="1">
    <source>
        <dbReference type="EMBL" id="MPN02436.1"/>
    </source>
</evidence>
<dbReference type="EMBL" id="VSSQ01048385">
    <property type="protein sequence ID" value="MPN02436.1"/>
    <property type="molecule type" value="Genomic_DNA"/>
</dbReference>
<name>A0A645ELW8_9ZZZZ</name>